<dbReference type="STRING" id="1150600.ADIARSV_3927"/>
<dbReference type="RefSeq" id="WP_016197147.1">
    <property type="nucleotide sequence ID" value="NZ_AQPN01000141.1"/>
</dbReference>
<dbReference type="Proteomes" id="UP000014174">
    <property type="component" value="Unassembled WGS sequence"/>
</dbReference>
<evidence type="ECO:0000313" key="2">
    <source>
        <dbReference type="EMBL" id="EOR92839.1"/>
    </source>
</evidence>
<name>R9GV78_9SPHI</name>
<dbReference type="InterPro" id="IPR032274">
    <property type="entry name" value="DUF4835"/>
</dbReference>
<reference evidence="2 3" key="1">
    <citation type="journal article" date="2013" name="Genome Announc.">
        <title>Draft Genome Sequence of Arcticibacter svalbardensis Strain MN12-7T, a Member of the Family Sphingobacteriaceae Isolated from an Arctic Soil Sample.</title>
        <authorList>
            <person name="Shivaji S."/>
            <person name="Ara S."/>
            <person name="Prasad S."/>
            <person name="Manasa B.P."/>
            <person name="Begum Z."/>
            <person name="Singh A."/>
            <person name="Kumar Pinnaka A."/>
        </authorList>
    </citation>
    <scope>NUCLEOTIDE SEQUENCE [LARGE SCALE GENOMIC DNA]</scope>
    <source>
        <strain evidence="2 3">MN12-7</strain>
    </source>
</reference>
<evidence type="ECO:0000256" key="1">
    <source>
        <dbReference type="SAM" id="SignalP"/>
    </source>
</evidence>
<feature type="signal peptide" evidence="1">
    <location>
        <begin position="1"/>
        <end position="20"/>
    </location>
</feature>
<keyword evidence="1" id="KW-0732">Signal</keyword>
<dbReference type="AlphaFoldDB" id="R9GV78"/>
<proteinExistence type="predicted"/>
<protein>
    <recommendedName>
        <fullName evidence="4">DUF4835 domain-containing protein</fullName>
    </recommendedName>
</protein>
<comment type="caution">
    <text evidence="2">The sequence shown here is derived from an EMBL/GenBank/DDBJ whole genome shotgun (WGS) entry which is preliminary data.</text>
</comment>
<evidence type="ECO:0008006" key="4">
    <source>
        <dbReference type="Google" id="ProtNLM"/>
    </source>
</evidence>
<accession>R9GV78</accession>
<sequence>MKKLALLMLLCFHIGLHAQAQDLNARVQVLSPQVQNTNKRALKVLEAAIRDFLNGKEWSQDQLKPQERIDCSFLINITEWDGSSNFRAELQVQSSRPVYEATYQSTLLNFSDKDFNFSYIEGQALDFSDQQYISNLSALLAYYSYIIVGLDHDTFSMYGGSPYYTKAQTIVNYSQNAAYIGWKAFEGLRNRYWLIENLTNAAYQPIRNFMYEYHRNGLDIMSENPEKGRKVILSLLPDLLKIDKQRQGAMLNQVLFTAKADELVQLLNGANPQEKKRALSILSSVDPSNIRKYDLLKSNQ</sequence>
<gene>
    <name evidence="2" type="ORF">ADIARSV_3927</name>
</gene>
<dbReference type="Pfam" id="PF16119">
    <property type="entry name" value="DUF4835"/>
    <property type="match status" value="1"/>
</dbReference>
<organism evidence="2 3">
    <name type="scientific">Arcticibacter svalbardensis MN12-7</name>
    <dbReference type="NCBI Taxonomy" id="1150600"/>
    <lineage>
        <taxon>Bacteria</taxon>
        <taxon>Pseudomonadati</taxon>
        <taxon>Bacteroidota</taxon>
        <taxon>Sphingobacteriia</taxon>
        <taxon>Sphingobacteriales</taxon>
        <taxon>Sphingobacteriaceae</taxon>
        <taxon>Arcticibacter</taxon>
    </lineage>
</organism>
<dbReference type="OrthoDB" id="9773381at2"/>
<dbReference type="PATRIC" id="fig|1150600.3.peg.3889"/>
<dbReference type="eggNOG" id="ENOG502Z7MQ">
    <property type="taxonomic scope" value="Bacteria"/>
</dbReference>
<dbReference type="EMBL" id="AQPN01000141">
    <property type="protein sequence ID" value="EOR92839.1"/>
    <property type="molecule type" value="Genomic_DNA"/>
</dbReference>
<feature type="chain" id="PRO_5004472114" description="DUF4835 domain-containing protein" evidence="1">
    <location>
        <begin position="21"/>
        <end position="300"/>
    </location>
</feature>
<evidence type="ECO:0000313" key="3">
    <source>
        <dbReference type="Proteomes" id="UP000014174"/>
    </source>
</evidence>
<keyword evidence="3" id="KW-1185">Reference proteome</keyword>